<proteinExistence type="predicted"/>
<gene>
    <name evidence="2" type="ORF">K435DRAFT_657900</name>
</gene>
<accession>A0A4V6T5J1</accession>
<dbReference type="InterPro" id="IPR036397">
    <property type="entry name" value="RNaseH_sf"/>
</dbReference>
<evidence type="ECO:0000313" key="2">
    <source>
        <dbReference type="EMBL" id="THV00006.1"/>
    </source>
</evidence>
<evidence type="ECO:0000313" key="3">
    <source>
        <dbReference type="Proteomes" id="UP000297245"/>
    </source>
</evidence>
<evidence type="ECO:0000259" key="1">
    <source>
        <dbReference type="Pfam" id="PF13358"/>
    </source>
</evidence>
<feature type="domain" description="Tc1-like transposase DDE" evidence="1">
    <location>
        <begin position="1"/>
        <end position="30"/>
    </location>
</feature>
<dbReference type="Pfam" id="PF13358">
    <property type="entry name" value="DDE_3"/>
    <property type="match status" value="1"/>
</dbReference>
<sequence>LVYLPPYSPDFNPAEQAFSFIKAWLRRYESRVLDDLSRPDLIDEAAQAITPELAQSWAINCGYDWGDENEGN</sequence>
<keyword evidence="3" id="KW-1185">Reference proteome</keyword>
<organism evidence="2 3">
    <name type="scientific">Dendrothele bispora (strain CBS 962.96)</name>
    <dbReference type="NCBI Taxonomy" id="1314807"/>
    <lineage>
        <taxon>Eukaryota</taxon>
        <taxon>Fungi</taxon>
        <taxon>Dikarya</taxon>
        <taxon>Basidiomycota</taxon>
        <taxon>Agaricomycotina</taxon>
        <taxon>Agaricomycetes</taxon>
        <taxon>Agaricomycetidae</taxon>
        <taxon>Agaricales</taxon>
        <taxon>Agaricales incertae sedis</taxon>
        <taxon>Dendrothele</taxon>
    </lineage>
</organism>
<dbReference type="Gene3D" id="3.30.420.10">
    <property type="entry name" value="Ribonuclease H-like superfamily/Ribonuclease H"/>
    <property type="match status" value="1"/>
</dbReference>
<dbReference type="AlphaFoldDB" id="A0A4V6T5J1"/>
<dbReference type="Proteomes" id="UP000297245">
    <property type="component" value="Unassembled WGS sequence"/>
</dbReference>
<dbReference type="EMBL" id="ML179110">
    <property type="protein sequence ID" value="THV00006.1"/>
    <property type="molecule type" value="Genomic_DNA"/>
</dbReference>
<dbReference type="OrthoDB" id="2266637at2759"/>
<dbReference type="InterPro" id="IPR038717">
    <property type="entry name" value="Tc1-like_DDE_dom"/>
</dbReference>
<protein>
    <recommendedName>
        <fullName evidence="1">Tc1-like transposase DDE domain-containing protein</fullName>
    </recommendedName>
</protein>
<feature type="non-terminal residue" evidence="2">
    <location>
        <position position="1"/>
    </location>
</feature>
<name>A0A4V6T5J1_DENBC</name>
<reference evidence="2 3" key="1">
    <citation type="journal article" date="2019" name="Nat. Ecol. Evol.">
        <title>Megaphylogeny resolves global patterns of mushroom evolution.</title>
        <authorList>
            <person name="Varga T."/>
            <person name="Krizsan K."/>
            <person name="Foldi C."/>
            <person name="Dima B."/>
            <person name="Sanchez-Garcia M."/>
            <person name="Sanchez-Ramirez S."/>
            <person name="Szollosi G.J."/>
            <person name="Szarkandi J.G."/>
            <person name="Papp V."/>
            <person name="Albert L."/>
            <person name="Andreopoulos W."/>
            <person name="Angelini C."/>
            <person name="Antonin V."/>
            <person name="Barry K.W."/>
            <person name="Bougher N.L."/>
            <person name="Buchanan P."/>
            <person name="Buyck B."/>
            <person name="Bense V."/>
            <person name="Catcheside P."/>
            <person name="Chovatia M."/>
            <person name="Cooper J."/>
            <person name="Damon W."/>
            <person name="Desjardin D."/>
            <person name="Finy P."/>
            <person name="Geml J."/>
            <person name="Haridas S."/>
            <person name="Hughes K."/>
            <person name="Justo A."/>
            <person name="Karasinski D."/>
            <person name="Kautmanova I."/>
            <person name="Kiss B."/>
            <person name="Kocsube S."/>
            <person name="Kotiranta H."/>
            <person name="LaButti K.M."/>
            <person name="Lechner B.E."/>
            <person name="Liimatainen K."/>
            <person name="Lipzen A."/>
            <person name="Lukacs Z."/>
            <person name="Mihaltcheva S."/>
            <person name="Morgado L.N."/>
            <person name="Niskanen T."/>
            <person name="Noordeloos M.E."/>
            <person name="Ohm R.A."/>
            <person name="Ortiz-Santana B."/>
            <person name="Ovrebo C."/>
            <person name="Racz N."/>
            <person name="Riley R."/>
            <person name="Savchenko A."/>
            <person name="Shiryaev A."/>
            <person name="Soop K."/>
            <person name="Spirin V."/>
            <person name="Szebenyi C."/>
            <person name="Tomsovsky M."/>
            <person name="Tulloss R.E."/>
            <person name="Uehling J."/>
            <person name="Grigoriev I.V."/>
            <person name="Vagvolgyi C."/>
            <person name="Papp T."/>
            <person name="Martin F.M."/>
            <person name="Miettinen O."/>
            <person name="Hibbett D.S."/>
            <person name="Nagy L.G."/>
        </authorList>
    </citation>
    <scope>NUCLEOTIDE SEQUENCE [LARGE SCALE GENOMIC DNA]</scope>
    <source>
        <strain evidence="2 3">CBS 962.96</strain>
    </source>
</reference>
<dbReference type="GO" id="GO:0003676">
    <property type="term" value="F:nucleic acid binding"/>
    <property type="evidence" value="ECO:0007669"/>
    <property type="project" value="InterPro"/>
</dbReference>